<feature type="compositionally biased region" description="Basic residues" evidence="3">
    <location>
        <begin position="37"/>
        <end position="52"/>
    </location>
</feature>
<sequence>MRRAGGNRNADRQGRGQGQQGSPMAPPGPSMGYPPHQHQHHQYHHHHQHHQQQHQPQPQPHHHHHHHHNSSYSNVYDGSRPPPHSMQQMPPHGFGQGGGGGGNGWNSPQQQMPMYNQGYGPMGPGGVSGYGDMGGGYPDMHGGQYPPSPSHMGGVSGMSYMRNPPSHGGVPPNGPLPGAYGGLPGQGTPHPMGYGRGGQPPMDPMQQGGAGPAGGSGMYGGYPDNRLSPPPQVGYGSNVGAPLPPPPPPPPPPPQGPYVGGSPMSLSRHPAPGVGAGGGGGSGGYPGMRGRSIMNDPMGLPNAPRHPIIGTPDPGVVGGGMSSGRFNQQTGMMSPGMVSPVGLMGGGNMPPIQPPLMPTQMDLGDSTHMKGFDPNAMTENLYEFLRERDLVSVGPLSYFFPEGYDPKNDPPLKIAVDGNFCLTSLRDELRKRDPLWFLHSTLPEELLGLVWHHVEWMRSLKLEPIWVFNGLSVSGDVETFLTTESELRARDEVWSRLEEGTIPGVMEIQTAFDQPLGEDVQMAVVRYLQKELNVLTVTAPFLNWAQMVAFHKEGVADILLGPPEMILLPYNEMKFIMQIDVSSTNVHFLDRDRVLRALFPHHVTETDTKVAGDRLMDFGLITATNPALSSTRVALNLTMQEVYEELSAKVPKFSTIKEFIGENATVPDVNKKKGSPIIKHFKGRGYLRYCSVFSTKTPGNPMVYLMRVLEPSLTDDDMPGILGAVLGNRVPLSLFYLQFVGLLPVHIMTVVTQLYLRDECPVSDTKDYHEKLEFLMTMRSQIIAQIFNKIADDKSSKRTESFSWVRWYDPILSSINRPKDLIDLDEWDVSHSDEVRQLDDDHLENYSIASVLSFSTDAARPVRDENTSSPCKMPVRYHGKKETLFAILLKVFDFLGYFSHSATTPDMTGEGEEGMSQMMNEDGVAPQPICDSNAYNEGMGMQNHDMYLDEGLNEYPTVYFPTFLMNTIKHNPQSFQTAFVILTELLRVGIIGSLPCRYINPEDQKEAIPMEGQEANSDSRVLLASRIACLVNLPYHRPSEDLPFIWAPVYSRHLCAFTVMVRAMCRCLRELVEVITTTIFLSGSSSCSLSELASFSSLLPFGGVPSAIGGLLLHYVLVFPADYQANLTTREERIEYLQQKFRDIPDLGLHLRTVMTFTLRALYLINAYSVSDKAAVLPNDLLIDDRIQSTIVLMWEKWADHFDDEPPEDIHGLYDVGNNGLQRI</sequence>
<dbReference type="SUPFAM" id="SSF88723">
    <property type="entry name" value="PIN domain-like"/>
    <property type="match status" value="1"/>
</dbReference>
<comment type="caution">
    <text evidence="6">The sequence shown here is derived from an EMBL/GenBank/DDBJ whole genome shotgun (WGS) entry which is preliminary data.</text>
</comment>
<evidence type="ECO:0000313" key="7">
    <source>
        <dbReference type="Proteomes" id="UP000192257"/>
    </source>
</evidence>
<dbReference type="GO" id="GO:0006417">
    <property type="term" value="P:regulation of translation"/>
    <property type="evidence" value="ECO:0007669"/>
    <property type="project" value="UniProtKB-KW"/>
</dbReference>
<evidence type="ECO:0000256" key="3">
    <source>
        <dbReference type="SAM" id="MobiDB-lite"/>
    </source>
</evidence>
<dbReference type="GO" id="GO:0017108">
    <property type="term" value="F:5'-flap endonuclease activity"/>
    <property type="evidence" value="ECO:0007669"/>
    <property type="project" value="TreeGrafter"/>
</dbReference>
<feature type="compositionally biased region" description="Gly residues" evidence="3">
    <location>
        <begin position="94"/>
        <end position="104"/>
    </location>
</feature>
<dbReference type="Gene3D" id="3.40.50.1010">
    <property type="entry name" value="5'-nuclease"/>
    <property type="match status" value="1"/>
</dbReference>
<feature type="region of interest" description="Disordered" evidence="3">
    <location>
        <begin position="1"/>
        <end position="117"/>
    </location>
</feature>
<feature type="compositionally biased region" description="Gly residues" evidence="3">
    <location>
        <begin position="208"/>
        <end position="220"/>
    </location>
</feature>
<dbReference type="OrthoDB" id="17262at2759"/>
<dbReference type="AlphaFoldDB" id="A0A1X0NZ14"/>
<dbReference type="InterPro" id="IPR022040">
    <property type="entry name" value="MKT1_N"/>
</dbReference>
<evidence type="ECO:0000256" key="1">
    <source>
        <dbReference type="ARBA" id="ARBA00022845"/>
    </source>
</evidence>
<dbReference type="InterPro" id="IPR022039">
    <property type="entry name" value="MKT1_C"/>
</dbReference>
<feature type="compositionally biased region" description="Basic residues" evidence="3">
    <location>
        <begin position="60"/>
        <end position="69"/>
    </location>
</feature>
<dbReference type="Proteomes" id="UP000192257">
    <property type="component" value="Unassembled WGS sequence"/>
</dbReference>
<dbReference type="GO" id="GO:0008409">
    <property type="term" value="F:5'-3' exonuclease activity"/>
    <property type="evidence" value="ECO:0007669"/>
    <property type="project" value="TreeGrafter"/>
</dbReference>
<evidence type="ECO:0008006" key="8">
    <source>
        <dbReference type="Google" id="ProtNLM"/>
    </source>
</evidence>
<name>A0A1X0NZ14_9TRYP</name>
<feature type="domain" description="Post-transcriptional regulator MKT1 N-terminal" evidence="5">
    <location>
        <begin position="724"/>
        <end position="804"/>
    </location>
</feature>
<keyword evidence="1" id="KW-0810">Translation regulation</keyword>
<dbReference type="EMBL" id="NBCO01000012">
    <property type="protein sequence ID" value="ORC89449.1"/>
    <property type="molecule type" value="Genomic_DNA"/>
</dbReference>
<keyword evidence="7" id="KW-1185">Reference proteome</keyword>
<proteinExistence type="inferred from homology"/>
<accession>A0A1X0NZ14</accession>
<dbReference type="RefSeq" id="XP_028883515.1">
    <property type="nucleotide sequence ID" value="XM_029025199.1"/>
</dbReference>
<dbReference type="Pfam" id="PF12246">
    <property type="entry name" value="MKT1_C"/>
    <property type="match status" value="1"/>
</dbReference>
<dbReference type="STRING" id="67003.A0A1X0NZ14"/>
<dbReference type="VEuPathDB" id="TriTrypDB:TM35_000122240"/>
<evidence type="ECO:0000259" key="4">
    <source>
        <dbReference type="Pfam" id="PF12246"/>
    </source>
</evidence>
<evidence type="ECO:0000259" key="5">
    <source>
        <dbReference type="Pfam" id="PF12247"/>
    </source>
</evidence>
<dbReference type="GeneID" id="39984979"/>
<dbReference type="PANTHER" id="PTHR11081">
    <property type="entry name" value="FLAP ENDONUCLEASE FAMILY MEMBER"/>
    <property type="match status" value="1"/>
</dbReference>
<dbReference type="InterPro" id="IPR006084">
    <property type="entry name" value="XPG/Rad2"/>
</dbReference>
<feature type="domain" description="Post-transcriptional regulator MKT1 C-terminal" evidence="4">
    <location>
        <begin position="962"/>
        <end position="1167"/>
    </location>
</feature>
<feature type="region of interest" description="Disordered" evidence="3">
    <location>
        <begin position="182"/>
        <end position="282"/>
    </location>
</feature>
<evidence type="ECO:0000313" key="6">
    <source>
        <dbReference type="EMBL" id="ORC89449.1"/>
    </source>
</evidence>
<dbReference type="Pfam" id="PF12247">
    <property type="entry name" value="MKT1_N"/>
    <property type="match status" value="1"/>
</dbReference>
<dbReference type="InterPro" id="IPR029060">
    <property type="entry name" value="PIN-like_dom_sf"/>
</dbReference>
<feature type="compositionally biased region" description="Pro residues" evidence="3">
    <location>
        <begin position="242"/>
        <end position="256"/>
    </location>
</feature>
<organism evidence="6 7">
    <name type="scientific">Trypanosoma theileri</name>
    <dbReference type="NCBI Taxonomy" id="67003"/>
    <lineage>
        <taxon>Eukaryota</taxon>
        <taxon>Discoba</taxon>
        <taxon>Euglenozoa</taxon>
        <taxon>Kinetoplastea</taxon>
        <taxon>Metakinetoplastina</taxon>
        <taxon>Trypanosomatida</taxon>
        <taxon>Trypanosomatidae</taxon>
        <taxon>Trypanosoma</taxon>
    </lineage>
</organism>
<dbReference type="PANTHER" id="PTHR11081:SF28">
    <property type="entry name" value="POST-TRANSCRIPTIONAL REGULATOR MKT1L"/>
    <property type="match status" value="1"/>
</dbReference>
<comment type="similarity">
    <text evidence="2">Belongs to the XPG/RAD2 endonuclease family.</text>
</comment>
<protein>
    <recommendedName>
        <fullName evidence="8">Post-transcriptional regulator MKT1 N-terminal domain-containing protein</fullName>
    </recommendedName>
</protein>
<gene>
    <name evidence="6" type="ORF">TM35_000122240</name>
</gene>
<reference evidence="6 7" key="1">
    <citation type="submission" date="2017-03" db="EMBL/GenBank/DDBJ databases">
        <title>An alternative strategy for trypanosome survival in the mammalian bloodstream revealed through genome and transcriptome analysis of the ubiquitous bovine parasite Trypanosoma (Megatrypanum) theileri.</title>
        <authorList>
            <person name="Kelly S."/>
            <person name="Ivens A."/>
            <person name="Mott A."/>
            <person name="O'Neill E."/>
            <person name="Emms D."/>
            <person name="Macleod O."/>
            <person name="Voorheis P."/>
            <person name="Matthews J."/>
            <person name="Matthews K."/>
            <person name="Carrington M."/>
        </authorList>
    </citation>
    <scope>NUCLEOTIDE SEQUENCE [LARGE SCALE GENOMIC DNA]</scope>
    <source>
        <strain evidence="6">Edinburgh</strain>
    </source>
</reference>
<evidence type="ECO:0000256" key="2">
    <source>
        <dbReference type="ARBA" id="ARBA00024023"/>
    </source>
</evidence>